<evidence type="ECO:0000259" key="1">
    <source>
        <dbReference type="Pfam" id="PF20057"/>
    </source>
</evidence>
<organism evidence="2 3">
    <name type="scientific">Harenicola maris</name>
    <dbReference type="NCBI Taxonomy" id="2841044"/>
    <lineage>
        <taxon>Bacteria</taxon>
        <taxon>Pseudomonadati</taxon>
        <taxon>Pseudomonadota</taxon>
        <taxon>Alphaproteobacteria</taxon>
        <taxon>Rhodobacterales</taxon>
        <taxon>Paracoccaceae</taxon>
        <taxon>Harenicola</taxon>
    </lineage>
</organism>
<dbReference type="Gene3D" id="1.10.10.10">
    <property type="entry name" value="Winged helix-like DNA-binding domain superfamily/Winged helix DNA-binding domain"/>
    <property type="match status" value="1"/>
</dbReference>
<protein>
    <submittedName>
        <fullName evidence="2">Winged helix-turn-helix domain-containing protein</fullName>
    </submittedName>
</protein>
<sequence>MPSWVPAEVHHYLAHIEAGHSIRDLARQTGLAPSTVSRQIRRFEQRRDCRLVDAALNALAQNLNAAEKPAKRVKESMEMTQTMTQNLPDETTVKREARRILRRMSEPGAVLAVAPDLAKSVVVRTLPDGTSTRTAVVDSNVAQAFALKDWIGCDKPGKIAQYHLKNAGKMALKRMLAAEGNSPHGGAGGNGFAEQHSDWGTREMMGEDGGAPQRITYNRAESPVGMLARRRDKDGTPFLGADLLAAADRLREDFELAQMGPRVTQNWDNFLTAGTRGSTRPGTSVGPEASRDRVTAALRDLGPGLGDMVLRCCCFLEGLEATEKRMGWSARSGKIVLRIALQRLKRHYEETYGPGGGLVG</sequence>
<dbReference type="Pfam" id="PF20057">
    <property type="entry name" value="DUF6456"/>
    <property type="match status" value="1"/>
</dbReference>
<dbReference type="InterPro" id="IPR036388">
    <property type="entry name" value="WH-like_DNA-bd_sf"/>
</dbReference>
<evidence type="ECO:0000313" key="2">
    <source>
        <dbReference type="EMBL" id="MBT0956797.1"/>
    </source>
</evidence>
<gene>
    <name evidence="2" type="ORF">IV417_05330</name>
</gene>
<keyword evidence="3" id="KW-1185">Reference proteome</keyword>
<dbReference type="EMBL" id="JADQAZ010000001">
    <property type="protein sequence ID" value="MBT0956797.1"/>
    <property type="molecule type" value="Genomic_DNA"/>
</dbReference>
<feature type="domain" description="DUF6456" evidence="1">
    <location>
        <begin position="216"/>
        <end position="350"/>
    </location>
</feature>
<dbReference type="Proteomes" id="UP001315686">
    <property type="component" value="Unassembled WGS sequence"/>
</dbReference>
<proteinExistence type="predicted"/>
<dbReference type="InterPro" id="IPR045599">
    <property type="entry name" value="DUF6456"/>
</dbReference>
<name>A0AAP2CLV7_9RHOB</name>
<accession>A0AAP2CLV7</accession>
<dbReference type="AlphaFoldDB" id="A0AAP2CLV7"/>
<comment type="caution">
    <text evidence="2">The sequence shown here is derived from an EMBL/GenBank/DDBJ whole genome shotgun (WGS) entry which is preliminary data.</text>
</comment>
<dbReference type="Pfam" id="PF13412">
    <property type="entry name" value="HTH_24"/>
    <property type="match status" value="1"/>
</dbReference>
<evidence type="ECO:0000313" key="3">
    <source>
        <dbReference type="Proteomes" id="UP001315686"/>
    </source>
</evidence>
<reference evidence="2 3" key="1">
    <citation type="journal article" date="2021" name="Arch. Microbiol.">
        <title>Harenicola maris gen. nov., sp. nov. isolated from the Sea of Japan shallow sediments.</title>
        <authorList>
            <person name="Romanenko L.A."/>
            <person name="Kurilenko V.V."/>
            <person name="Chernysheva N.Y."/>
            <person name="Tekutyeva L.A."/>
            <person name="Velansky P.V."/>
            <person name="Svetashev V.I."/>
            <person name="Isaeva M.P."/>
        </authorList>
    </citation>
    <scope>NUCLEOTIDE SEQUENCE [LARGE SCALE GENOMIC DNA]</scope>
    <source>
        <strain evidence="2 3">KMM 3653</strain>
    </source>
</reference>